<feature type="compositionally biased region" description="Basic and acidic residues" evidence="6">
    <location>
        <begin position="357"/>
        <end position="373"/>
    </location>
</feature>
<dbReference type="PROSITE" id="PS51192">
    <property type="entry name" value="HELICASE_ATP_BIND_1"/>
    <property type="match status" value="1"/>
</dbReference>
<keyword evidence="4" id="KW-0067">ATP-binding</keyword>
<keyword evidence="10" id="KW-1185">Reference proteome</keyword>
<dbReference type="Pfam" id="PF00271">
    <property type="entry name" value="Helicase_C"/>
    <property type="match status" value="1"/>
</dbReference>
<keyword evidence="2" id="KW-0378">Hydrolase</keyword>
<evidence type="ECO:0000256" key="5">
    <source>
        <dbReference type="ARBA" id="ARBA00038437"/>
    </source>
</evidence>
<dbReference type="PROSITE" id="PS51194">
    <property type="entry name" value="HELICASE_CTER"/>
    <property type="match status" value="1"/>
</dbReference>
<dbReference type="InterPro" id="IPR014001">
    <property type="entry name" value="Helicase_ATP-bd"/>
</dbReference>
<dbReference type="GO" id="GO:0004386">
    <property type="term" value="F:helicase activity"/>
    <property type="evidence" value="ECO:0007669"/>
    <property type="project" value="UniProtKB-KW"/>
</dbReference>
<evidence type="ECO:0000256" key="6">
    <source>
        <dbReference type="SAM" id="MobiDB-lite"/>
    </source>
</evidence>
<proteinExistence type="inferred from homology"/>
<dbReference type="Gene3D" id="3.40.50.300">
    <property type="entry name" value="P-loop containing nucleotide triphosphate hydrolases"/>
    <property type="match status" value="2"/>
</dbReference>
<keyword evidence="1" id="KW-0547">Nucleotide-binding</keyword>
<dbReference type="SUPFAM" id="SSF52540">
    <property type="entry name" value="P-loop containing nucleoside triphosphate hydrolases"/>
    <property type="match status" value="1"/>
</dbReference>
<gene>
    <name evidence="9" type="ORF">E8L03_05165</name>
</gene>
<comment type="similarity">
    <text evidence="5">Belongs to the DEAD box helicase family.</text>
</comment>
<dbReference type="Pfam" id="PF00270">
    <property type="entry name" value="DEAD"/>
    <property type="match status" value="1"/>
</dbReference>
<feature type="domain" description="Helicase ATP-binding" evidence="7">
    <location>
        <begin position="14"/>
        <end position="188"/>
    </location>
</feature>
<evidence type="ECO:0000259" key="8">
    <source>
        <dbReference type="PROSITE" id="PS51194"/>
    </source>
</evidence>
<protein>
    <submittedName>
        <fullName evidence="9">DEAD/DEAH box helicase</fullName>
    </submittedName>
</protein>
<dbReference type="PANTHER" id="PTHR47959">
    <property type="entry name" value="ATP-DEPENDENT RNA HELICASE RHLE-RELATED"/>
    <property type="match status" value="1"/>
</dbReference>
<sequence>MGYTEPTPIQTQAIPAVLDGKDVMGLAQTGTGKTAAFVLPILKRFSAKPAKAQRGVRHLVLAPTRELAEQIHENAIALGRNTGMRSVSVYGGVGMQPQINKLRAGYQFVAACPGRLLDHIQRGNIDLSKLETLVLDEADHMFDMGFLPTIRKILDHLPKNRQNLLFSATMPKEIEGLARDILNDPVTVRIGQLAPAETVSHDGYLVDDHLKTKLLMDLLPRLSDGSVLVFTRTKHRAKQLALKLEKSGLRSTSLQGNLSQNRRKQAIDGFRDGRFSVLVATDIAARGIDVSRVSHVINFDVPDTPETYTHRIGRTGRATRSGCAHTLITRNDRSMIRAIERLLGAPIKRCELGGFDYSERRPAQGNEGADRPGRSNGPRGGFRQSRGNGERTQQGRPRRQGNDAEAREGAGRNRRQTSDDNRQEGRPNRQSRSDEKRENVGRAARSGQRPHGKSNAGKSNEDRPYGRAAKSNGDHPYGKAVGGKSNGDRSFNKHSGGDANKNRSRSRNRRGQSASAQ</sequence>
<feature type="region of interest" description="Disordered" evidence="6">
    <location>
        <begin position="357"/>
        <end position="517"/>
    </location>
</feature>
<evidence type="ECO:0000313" key="10">
    <source>
        <dbReference type="Proteomes" id="UP000503251"/>
    </source>
</evidence>
<dbReference type="InterPro" id="IPR050079">
    <property type="entry name" value="DEAD_box_RNA_helicase"/>
</dbReference>
<feature type="compositionally biased region" description="Polar residues" evidence="6">
    <location>
        <begin position="385"/>
        <end position="395"/>
    </location>
</feature>
<evidence type="ECO:0000256" key="2">
    <source>
        <dbReference type="ARBA" id="ARBA00022801"/>
    </source>
</evidence>
<evidence type="ECO:0000313" key="9">
    <source>
        <dbReference type="EMBL" id="QJT11239.1"/>
    </source>
</evidence>
<reference evidence="9 10" key="1">
    <citation type="submission" date="2019-04" db="EMBL/GenBank/DDBJ databases">
        <title>Isolation and culture of sulfate reducing bacteria from the cold seep of the South China Sea.</title>
        <authorList>
            <person name="Sun C."/>
            <person name="Liu R."/>
        </authorList>
    </citation>
    <scope>NUCLEOTIDE SEQUENCE [LARGE SCALE GENOMIC DNA]</scope>
    <source>
        <strain evidence="9 10">CS1</strain>
    </source>
</reference>
<feature type="compositionally biased region" description="Basic and acidic residues" evidence="6">
    <location>
        <begin position="400"/>
        <end position="440"/>
    </location>
</feature>
<evidence type="ECO:0000259" key="7">
    <source>
        <dbReference type="PROSITE" id="PS51192"/>
    </source>
</evidence>
<dbReference type="InterPro" id="IPR011545">
    <property type="entry name" value="DEAD/DEAH_box_helicase_dom"/>
</dbReference>
<feature type="domain" description="Helicase C-terminal" evidence="8">
    <location>
        <begin position="214"/>
        <end position="358"/>
    </location>
</feature>
<dbReference type="CDD" id="cd18787">
    <property type="entry name" value="SF2_C_DEAD"/>
    <property type="match status" value="1"/>
</dbReference>
<dbReference type="InterPro" id="IPR044742">
    <property type="entry name" value="DEAD/DEAH_RhlB"/>
</dbReference>
<accession>A0ABX6NKZ1</accession>
<dbReference type="SMART" id="SM00487">
    <property type="entry name" value="DEXDc"/>
    <property type="match status" value="1"/>
</dbReference>
<name>A0ABX6NKZ1_9BACT</name>
<evidence type="ECO:0000256" key="3">
    <source>
        <dbReference type="ARBA" id="ARBA00022806"/>
    </source>
</evidence>
<evidence type="ECO:0000256" key="1">
    <source>
        <dbReference type="ARBA" id="ARBA00022741"/>
    </source>
</evidence>
<keyword evidence="3 9" id="KW-0347">Helicase</keyword>
<dbReference type="CDD" id="cd00268">
    <property type="entry name" value="DEADc"/>
    <property type="match status" value="1"/>
</dbReference>
<organism evidence="9 10">
    <name type="scientific">Oceanidesulfovibrio marinus</name>
    <dbReference type="NCBI Taxonomy" id="370038"/>
    <lineage>
        <taxon>Bacteria</taxon>
        <taxon>Pseudomonadati</taxon>
        <taxon>Thermodesulfobacteriota</taxon>
        <taxon>Desulfovibrionia</taxon>
        <taxon>Desulfovibrionales</taxon>
        <taxon>Desulfovibrionaceae</taxon>
        <taxon>Oceanidesulfovibrio</taxon>
    </lineage>
</organism>
<dbReference type="InterPro" id="IPR001650">
    <property type="entry name" value="Helicase_C-like"/>
</dbReference>
<evidence type="ECO:0000256" key="4">
    <source>
        <dbReference type="ARBA" id="ARBA00022840"/>
    </source>
</evidence>
<dbReference type="EMBL" id="CP039543">
    <property type="protein sequence ID" value="QJT11239.1"/>
    <property type="molecule type" value="Genomic_DNA"/>
</dbReference>
<dbReference type="InterPro" id="IPR027417">
    <property type="entry name" value="P-loop_NTPase"/>
</dbReference>
<dbReference type="Proteomes" id="UP000503251">
    <property type="component" value="Chromosome"/>
</dbReference>
<dbReference type="PANTHER" id="PTHR47959:SF13">
    <property type="entry name" value="ATP-DEPENDENT RNA HELICASE RHLE"/>
    <property type="match status" value="1"/>
</dbReference>
<dbReference type="SMART" id="SM00490">
    <property type="entry name" value="HELICc"/>
    <property type="match status" value="1"/>
</dbReference>